<comment type="caution">
    <text evidence="2">The sequence shown here is derived from an EMBL/GenBank/DDBJ whole genome shotgun (WGS) entry which is preliminary data.</text>
</comment>
<keyword evidence="1" id="KW-0472">Membrane</keyword>
<accession>A0A2V0NP63</accession>
<dbReference type="Proteomes" id="UP000247498">
    <property type="component" value="Unassembled WGS sequence"/>
</dbReference>
<organism evidence="2 3">
    <name type="scientific">Raphidocelis subcapitata</name>
    <dbReference type="NCBI Taxonomy" id="307507"/>
    <lineage>
        <taxon>Eukaryota</taxon>
        <taxon>Viridiplantae</taxon>
        <taxon>Chlorophyta</taxon>
        <taxon>core chlorophytes</taxon>
        <taxon>Chlorophyceae</taxon>
        <taxon>CS clade</taxon>
        <taxon>Sphaeropleales</taxon>
        <taxon>Selenastraceae</taxon>
        <taxon>Raphidocelis</taxon>
    </lineage>
</organism>
<feature type="transmembrane region" description="Helical" evidence="1">
    <location>
        <begin position="80"/>
        <end position="103"/>
    </location>
</feature>
<protein>
    <submittedName>
        <fullName evidence="2">tRNA-dihydrouridine synthase</fullName>
    </submittedName>
</protein>
<reference evidence="2 3" key="1">
    <citation type="journal article" date="2018" name="Sci. Rep.">
        <title>Raphidocelis subcapitata (=Pseudokirchneriella subcapitata) provides an insight into genome evolution and environmental adaptations in the Sphaeropleales.</title>
        <authorList>
            <person name="Suzuki S."/>
            <person name="Yamaguchi H."/>
            <person name="Nakajima N."/>
            <person name="Kawachi M."/>
        </authorList>
    </citation>
    <scope>NUCLEOTIDE SEQUENCE [LARGE SCALE GENOMIC DNA]</scope>
    <source>
        <strain evidence="2 3">NIES-35</strain>
    </source>
</reference>
<sequence length="129" mass="13724">MGVGARSGAARLAVARPTVAVPRHVVRASSSGGDFDDILMTLANKFEKAENKPVVIAYISAAAFAIFFSEWLIHLPALNVLLGFPIQLLGLLALPYLGVRYLIDGGDVSKDAEAYASTITKKLPGLEKK</sequence>
<name>A0A2V0NP63_9CHLO</name>
<evidence type="ECO:0000313" key="2">
    <source>
        <dbReference type="EMBL" id="GBF87293.1"/>
    </source>
</evidence>
<dbReference type="InParanoid" id="A0A2V0NP63"/>
<keyword evidence="3" id="KW-1185">Reference proteome</keyword>
<dbReference type="AlphaFoldDB" id="A0A2V0NP63"/>
<dbReference type="OrthoDB" id="513110at2759"/>
<keyword evidence="1" id="KW-0812">Transmembrane</keyword>
<dbReference type="EMBL" id="BDRX01000001">
    <property type="protein sequence ID" value="GBF87293.1"/>
    <property type="molecule type" value="Genomic_DNA"/>
</dbReference>
<gene>
    <name evidence="2" type="ORF">Rsub_00004</name>
</gene>
<keyword evidence="1" id="KW-1133">Transmembrane helix</keyword>
<feature type="transmembrane region" description="Helical" evidence="1">
    <location>
        <begin position="55"/>
        <end position="74"/>
    </location>
</feature>
<evidence type="ECO:0000313" key="3">
    <source>
        <dbReference type="Proteomes" id="UP000247498"/>
    </source>
</evidence>
<evidence type="ECO:0000256" key="1">
    <source>
        <dbReference type="SAM" id="Phobius"/>
    </source>
</evidence>
<proteinExistence type="predicted"/>